<evidence type="ECO:0000259" key="7">
    <source>
        <dbReference type="PROSITE" id="PS50240"/>
    </source>
</evidence>
<dbReference type="AlphaFoldDB" id="B8ZZ04"/>
<dbReference type="EMBL" id="U36338">
    <property type="protein sequence ID" value="AAQ15052.1"/>
    <property type="molecule type" value="mRNA"/>
</dbReference>
<evidence type="ECO:0000313" key="8">
    <source>
        <dbReference type="EMBL" id="AAQ15052.1"/>
    </source>
</evidence>
<gene>
    <name evidence="8" type="primary">LKP2(2)</name>
</gene>
<evidence type="ECO:0000256" key="1">
    <source>
        <dbReference type="ARBA" id="ARBA00007664"/>
    </source>
</evidence>
<feature type="chain" id="PRO_5012700339" evidence="6">
    <location>
        <begin position="16"/>
        <end position="246"/>
    </location>
</feature>
<keyword evidence="4" id="KW-0720">Serine protease</keyword>
<reference evidence="8" key="1">
    <citation type="submission" date="1995-09" db="EMBL/GenBank/DDBJ databases">
        <title>Cloning of the genes encoding fibrinolytic enzymes from Lumbricus rubellus.</title>
        <authorList>
            <person name="Choi E.-S."/>
            <person name="Kwon S."/>
            <person name="Choi Y."/>
            <person name="Rhee S."/>
        </authorList>
    </citation>
    <scope>NUCLEOTIDE SEQUENCE</scope>
</reference>
<comment type="similarity">
    <text evidence="1">Belongs to the peptidase S1 family.</text>
</comment>
<dbReference type="GO" id="GO:0004252">
    <property type="term" value="F:serine-type endopeptidase activity"/>
    <property type="evidence" value="ECO:0007669"/>
    <property type="project" value="InterPro"/>
</dbReference>
<dbReference type="InterPro" id="IPR043504">
    <property type="entry name" value="Peptidase_S1_PA_chymotrypsin"/>
</dbReference>
<evidence type="ECO:0000256" key="6">
    <source>
        <dbReference type="SAM" id="SignalP"/>
    </source>
</evidence>
<keyword evidence="2" id="KW-0645">Protease</keyword>
<dbReference type="InterPro" id="IPR009003">
    <property type="entry name" value="Peptidase_S1_PA"/>
</dbReference>
<dbReference type="PROSITE" id="PS00134">
    <property type="entry name" value="TRYPSIN_HIS"/>
    <property type="match status" value="1"/>
</dbReference>
<dbReference type="InterPro" id="IPR001254">
    <property type="entry name" value="Trypsin_dom"/>
</dbReference>
<keyword evidence="3" id="KW-0378">Hydrolase</keyword>
<keyword evidence="6" id="KW-0732">Signal</keyword>
<evidence type="ECO:0000256" key="4">
    <source>
        <dbReference type="ARBA" id="ARBA00022825"/>
    </source>
</evidence>
<dbReference type="PROSITE" id="PS50240">
    <property type="entry name" value="TRYPSIN_DOM"/>
    <property type="match status" value="1"/>
</dbReference>
<dbReference type="InterPro" id="IPR050430">
    <property type="entry name" value="Peptidase_S1"/>
</dbReference>
<keyword evidence="8" id="KW-0808">Transferase</keyword>
<dbReference type="GO" id="GO:0006508">
    <property type="term" value="P:proteolysis"/>
    <property type="evidence" value="ECO:0007669"/>
    <property type="project" value="UniProtKB-KW"/>
</dbReference>
<dbReference type="InterPro" id="IPR018114">
    <property type="entry name" value="TRYPSIN_HIS"/>
</dbReference>
<dbReference type="InterPro" id="IPR001314">
    <property type="entry name" value="Peptidase_S1A"/>
</dbReference>
<keyword evidence="8" id="KW-0418">Kinase</keyword>
<evidence type="ECO:0000256" key="3">
    <source>
        <dbReference type="ARBA" id="ARBA00022801"/>
    </source>
</evidence>
<dbReference type="Gene3D" id="2.40.10.10">
    <property type="entry name" value="Trypsin-like serine proteases"/>
    <property type="match status" value="1"/>
</dbReference>
<organism evidence="8">
    <name type="scientific">Lumbricus rubellus</name>
    <name type="common">Humus earthworm</name>
    <dbReference type="NCBI Taxonomy" id="35632"/>
    <lineage>
        <taxon>Eukaryota</taxon>
        <taxon>Metazoa</taxon>
        <taxon>Spiralia</taxon>
        <taxon>Lophotrochozoa</taxon>
        <taxon>Annelida</taxon>
        <taxon>Clitellata</taxon>
        <taxon>Oligochaeta</taxon>
        <taxon>Crassiclitellata</taxon>
        <taxon>Lumbricina</taxon>
        <taxon>Lumbricidae</taxon>
        <taxon>Lumbricinae</taxon>
        <taxon>Lumbricus</taxon>
    </lineage>
</organism>
<protein>
    <submittedName>
        <fullName evidence="8">Lumbrokinase-P2(2)</fullName>
    </submittedName>
</protein>
<name>B8ZZ04_LUMRU</name>
<dbReference type="SMR" id="B8ZZ04"/>
<evidence type="ECO:0000256" key="5">
    <source>
        <dbReference type="ARBA" id="ARBA00023157"/>
    </source>
</evidence>
<dbReference type="Pfam" id="PF00089">
    <property type="entry name" value="Trypsin"/>
    <property type="match status" value="1"/>
</dbReference>
<dbReference type="CDD" id="cd00190">
    <property type="entry name" value="Tryp_SPc"/>
    <property type="match status" value="1"/>
</dbReference>
<dbReference type="PANTHER" id="PTHR24276:SF91">
    <property type="entry name" value="AT26814P-RELATED"/>
    <property type="match status" value="1"/>
</dbReference>
<dbReference type="FunFam" id="2.40.10.10:FF:000036">
    <property type="entry name" value="Trypsin beta"/>
    <property type="match status" value="1"/>
</dbReference>
<feature type="domain" description="Peptidase S1" evidence="7">
    <location>
        <begin position="22"/>
        <end position="246"/>
    </location>
</feature>
<dbReference type="GO" id="GO:0016301">
    <property type="term" value="F:kinase activity"/>
    <property type="evidence" value="ECO:0007669"/>
    <property type="project" value="UniProtKB-KW"/>
</dbReference>
<dbReference type="SUPFAM" id="SSF50494">
    <property type="entry name" value="Trypsin-like serine proteases"/>
    <property type="match status" value="1"/>
</dbReference>
<accession>B8ZZ04</accession>
<dbReference type="PRINTS" id="PR00722">
    <property type="entry name" value="CHYMOTRYPSIN"/>
</dbReference>
<evidence type="ECO:0000256" key="2">
    <source>
        <dbReference type="ARBA" id="ARBA00022670"/>
    </source>
</evidence>
<dbReference type="PANTHER" id="PTHR24276">
    <property type="entry name" value="POLYSERASE-RELATED"/>
    <property type="match status" value="1"/>
</dbReference>
<feature type="signal peptide" evidence="6">
    <location>
        <begin position="1"/>
        <end position="15"/>
    </location>
</feature>
<proteinExistence type="evidence at transcript level"/>
<sequence>MRILLLLCLALPAFGSGVNQHVVGGSDTTIGQYPHQLSLRVTGSHSCGASLIGTTRAVTAAHCTGSAIGVYTILGGTTDRTVTNCATCVLRDLNFLNRHPQYDENGNGYPNDVAVIGFAAVATNTNLQTISLATPSDGSFAGDTGVITGWGKTASIGGIPDILQMATMNVITNADCAGTWGALSINDGHICVSAVGRSACSGDSGGPLECGNTLAGATSWGQASCDPSYPSVYTRISYFYSWIIAQ</sequence>
<dbReference type="SMART" id="SM00020">
    <property type="entry name" value="Tryp_SPc"/>
    <property type="match status" value="1"/>
</dbReference>
<keyword evidence="5" id="KW-1015">Disulfide bond</keyword>